<evidence type="ECO:0000256" key="5">
    <source>
        <dbReference type="ARBA" id="ARBA00022764"/>
    </source>
</evidence>
<keyword evidence="5 7" id="KW-0574">Periplasm</keyword>
<name>A0A2S7V008_9GAMM</name>
<dbReference type="Pfam" id="PF13144">
    <property type="entry name" value="ChapFlgA"/>
    <property type="match status" value="1"/>
</dbReference>
<dbReference type="InterPro" id="IPR039246">
    <property type="entry name" value="Flagellar_FlgA"/>
</dbReference>
<evidence type="ECO:0000256" key="3">
    <source>
        <dbReference type="ARBA" id="ARBA00014754"/>
    </source>
</evidence>
<reference evidence="9 10" key="1">
    <citation type="submission" date="2016-12" db="EMBL/GenBank/DDBJ databases">
        <title>Diversity of luminous bacteria.</title>
        <authorList>
            <person name="Yoshizawa S."/>
            <person name="Kogure K."/>
        </authorList>
    </citation>
    <scope>NUCLEOTIDE SEQUENCE [LARGE SCALE GENOMIC DNA]</scope>
    <source>
        <strain evidence="9 10">SA4-48</strain>
    </source>
</reference>
<dbReference type="InterPro" id="IPR041231">
    <property type="entry name" value="FlgA_N"/>
</dbReference>
<feature type="domain" description="SAF" evidence="8">
    <location>
        <begin position="114"/>
        <end position="176"/>
    </location>
</feature>
<keyword evidence="7" id="KW-1005">Bacterial flagellum biogenesis</keyword>
<dbReference type="GO" id="GO:0042597">
    <property type="term" value="C:periplasmic space"/>
    <property type="evidence" value="ECO:0007669"/>
    <property type="project" value="UniProtKB-SubCell"/>
</dbReference>
<dbReference type="NCBIfam" id="TIGR03170">
    <property type="entry name" value="flgA_cterm"/>
    <property type="match status" value="1"/>
</dbReference>
<keyword evidence="9" id="KW-0282">Flagellum</keyword>
<dbReference type="CDD" id="cd11614">
    <property type="entry name" value="SAF_CpaB_FlgA_like"/>
    <property type="match status" value="1"/>
</dbReference>
<dbReference type="Pfam" id="PF17656">
    <property type="entry name" value="ChapFlgA_N"/>
    <property type="match status" value="1"/>
</dbReference>
<dbReference type="Gene3D" id="2.30.30.760">
    <property type="match status" value="1"/>
</dbReference>
<keyword evidence="9" id="KW-0966">Cell projection</keyword>
<keyword evidence="9" id="KW-0969">Cilium</keyword>
<comment type="caution">
    <text evidence="9">The sequence shown here is derived from an EMBL/GenBank/DDBJ whole genome shotgun (WGS) entry which is preliminary data.</text>
</comment>
<dbReference type="PANTHER" id="PTHR36307">
    <property type="entry name" value="FLAGELLA BASAL BODY P-RING FORMATION PROTEIN FLGA"/>
    <property type="match status" value="1"/>
</dbReference>
<sequence>MWKNITIIYIILFTTLILSVDVSARGYNSLAHDELLKDVISYVEQEFNPNNDKNLRVVAHPLDSRIVVKKCEQPLSFSVASTRSFSRQFPVKVMCNREKNPWKLFVQVSTSEMIEALVINQTIAKGTVVDIDMIEMKLVEINRVRDKSSTDLTSILGGRALRNLQRGHQVAQTDVCLVCKGDDVSIIAKNSTMMIKTSGTAIESGSKGESIKVKNNSSSRIVKGVIGDLREIYVNL</sequence>
<evidence type="ECO:0000256" key="1">
    <source>
        <dbReference type="ARBA" id="ARBA00004418"/>
    </source>
</evidence>
<evidence type="ECO:0000313" key="9">
    <source>
        <dbReference type="EMBL" id="PQJ54860.1"/>
    </source>
</evidence>
<dbReference type="Proteomes" id="UP000239007">
    <property type="component" value="Unassembled WGS sequence"/>
</dbReference>
<dbReference type="Gene3D" id="3.90.1210.10">
    <property type="entry name" value="Antifreeze-like/N-acetylneuraminic acid synthase C-terminal domain"/>
    <property type="match status" value="1"/>
</dbReference>
<evidence type="ECO:0000256" key="6">
    <source>
        <dbReference type="ARBA" id="ARBA00025643"/>
    </source>
</evidence>
<dbReference type="PANTHER" id="PTHR36307:SF1">
    <property type="entry name" value="FLAGELLA BASAL BODY P-RING FORMATION PROTEIN FLGA"/>
    <property type="match status" value="1"/>
</dbReference>
<dbReference type="SMART" id="SM00858">
    <property type="entry name" value="SAF"/>
    <property type="match status" value="1"/>
</dbReference>
<evidence type="ECO:0000256" key="4">
    <source>
        <dbReference type="ARBA" id="ARBA00022729"/>
    </source>
</evidence>
<comment type="subcellular location">
    <subcellularLocation>
        <location evidence="1 7">Periplasm</location>
    </subcellularLocation>
</comment>
<protein>
    <recommendedName>
        <fullName evidence="3 7">Flagella basal body P-ring formation protein FlgA</fullName>
    </recommendedName>
</protein>
<dbReference type="InterPro" id="IPR013974">
    <property type="entry name" value="SAF"/>
</dbReference>
<comment type="function">
    <text evidence="6 7">Involved in the assembly process of the P-ring formation. It may associate with FlgF on the rod constituting a structure essential for the P-ring assembly or may act as a modulator protein for the P-ring assembly.</text>
</comment>
<proteinExistence type="inferred from homology"/>
<dbReference type="RefSeq" id="WP_181135930.1">
    <property type="nucleotide sequence ID" value="NZ_BMYG01000001.1"/>
</dbReference>
<dbReference type="EMBL" id="MSCH01000003">
    <property type="protein sequence ID" value="PQJ54860.1"/>
    <property type="molecule type" value="Genomic_DNA"/>
</dbReference>
<accession>A0A2S7V008</accession>
<keyword evidence="4" id="KW-0732">Signal</keyword>
<evidence type="ECO:0000259" key="8">
    <source>
        <dbReference type="SMART" id="SM00858"/>
    </source>
</evidence>
<dbReference type="GO" id="GO:0044780">
    <property type="term" value="P:bacterial-type flagellum assembly"/>
    <property type="evidence" value="ECO:0007669"/>
    <property type="project" value="InterPro"/>
</dbReference>
<dbReference type="AlphaFoldDB" id="A0A2S7V008"/>
<dbReference type="InterPro" id="IPR017585">
    <property type="entry name" value="SAF_FlgA"/>
</dbReference>
<organism evidence="9 10">
    <name type="scientific">Psychrosphaera saromensis</name>
    <dbReference type="NCBI Taxonomy" id="716813"/>
    <lineage>
        <taxon>Bacteria</taxon>
        <taxon>Pseudomonadati</taxon>
        <taxon>Pseudomonadota</taxon>
        <taxon>Gammaproteobacteria</taxon>
        <taxon>Alteromonadales</taxon>
        <taxon>Pseudoalteromonadaceae</taxon>
        <taxon>Psychrosphaera</taxon>
    </lineage>
</organism>
<evidence type="ECO:0000313" key="10">
    <source>
        <dbReference type="Proteomes" id="UP000239007"/>
    </source>
</evidence>
<comment type="similarity">
    <text evidence="2 7">Belongs to the FlgA family.</text>
</comment>
<evidence type="ECO:0000256" key="7">
    <source>
        <dbReference type="RuleBase" id="RU362063"/>
    </source>
</evidence>
<evidence type="ECO:0000256" key="2">
    <source>
        <dbReference type="ARBA" id="ARBA00010474"/>
    </source>
</evidence>
<keyword evidence="10" id="KW-1185">Reference proteome</keyword>
<gene>
    <name evidence="9" type="ORF">BTO11_15165</name>
</gene>